<dbReference type="EMBL" id="CADCVR010000020">
    <property type="protein sequence ID" value="CAA9479453.1"/>
    <property type="molecule type" value="Genomic_DNA"/>
</dbReference>
<protein>
    <submittedName>
        <fullName evidence="1">Uncharacterized protein</fullName>
    </submittedName>
</protein>
<reference evidence="1" key="1">
    <citation type="submission" date="2020-02" db="EMBL/GenBank/DDBJ databases">
        <authorList>
            <person name="Meier V. D."/>
        </authorList>
    </citation>
    <scope>NUCLEOTIDE SEQUENCE</scope>
    <source>
        <strain evidence="1">AVDCRST_MAG53</strain>
    </source>
</reference>
<sequence length="91" mass="9656">MALTSDEHVTEIDGVRVSVMGATGPVHATWTLLVDGQEQDSLKAAGDFRLRGALPDGSEVSAEVHQSLVGPTEVIIFRAGEEIHRSEGFVA</sequence>
<evidence type="ECO:0000313" key="1">
    <source>
        <dbReference type="EMBL" id="CAA9479453.1"/>
    </source>
</evidence>
<dbReference type="AlphaFoldDB" id="A0A6J4RQP0"/>
<gene>
    <name evidence="1" type="ORF">AVDCRST_MAG53-492</name>
</gene>
<accession>A0A6J4RQP0</accession>
<name>A0A6J4RQP0_9ACTN</name>
<proteinExistence type="predicted"/>
<organism evidence="1">
    <name type="scientific">uncultured Solirubrobacteraceae bacterium</name>
    <dbReference type="NCBI Taxonomy" id="1162706"/>
    <lineage>
        <taxon>Bacteria</taxon>
        <taxon>Bacillati</taxon>
        <taxon>Actinomycetota</taxon>
        <taxon>Thermoleophilia</taxon>
        <taxon>Solirubrobacterales</taxon>
        <taxon>Solirubrobacteraceae</taxon>
        <taxon>environmental samples</taxon>
    </lineage>
</organism>